<dbReference type="SUPFAM" id="SSF54001">
    <property type="entry name" value="Cysteine proteinases"/>
    <property type="match status" value="1"/>
</dbReference>
<keyword evidence="5" id="KW-0645">Protease</keyword>
<dbReference type="InterPro" id="IPR050164">
    <property type="entry name" value="Peptidase_C19"/>
</dbReference>
<dbReference type="Proteomes" id="UP000654370">
    <property type="component" value="Unassembled WGS sequence"/>
</dbReference>
<dbReference type="Pfam" id="PF14533">
    <property type="entry name" value="USP7_C2"/>
    <property type="match status" value="1"/>
</dbReference>
<evidence type="ECO:0000313" key="14">
    <source>
        <dbReference type="Proteomes" id="UP000654370"/>
    </source>
</evidence>
<feature type="non-terminal residue" evidence="13">
    <location>
        <position position="1"/>
    </location>
</feature>
<keyword evidence="8" id="KW-0788">Thiol protease</keyword>
<dbReference type="Gene3D" id="3.10.20.90">
    <property type="entry name" value="Phosphatidylinositol 3-kinase Catalytic Subunit, Chain A, domain 1"/>
    <property type="match status" value="2"/>
</dbReference>
<evidence type="ECO:0000256" key="4">
    <source>
        <dbReference type="ARBA" id="ARBA00012759"/>
    </source>
</evidence>
<dbReference type="GO" id="GO:0006508">
    <property type="term" value="P:proteolysis"/>
    <property type="evidence" value="ECO:0007669"/>
    <property type="project" value="UniProtKB-KW"/>
</dbReference>
<evidence type="ECO:0000256" key="10">
    <source>
        <dbReference type="SAM" id="MobiDB-lite"/>
    </source>
</evidence>
<evidence type="ECO:0000256" key="6">
    <source>
        <dbReference type="ARBA" id="ARBA00022786"/>
    </source>
</evidence>
<feature type="domain" description="USP" evidence="12">
    <location>
        <begin position="230"/>
        <end position="548"/>
    </location>
</feature>
<evidence type="ECO:0000256" key="5">
    <source>
        <dbReference type="ARBA" id="ARBA00022670"/>
    </source>
</evidence>
<feature type="region of interest" description="Disordered" evidence="10">
    <location>
        <begin position="1"/>
        <end position="21"/>
    </location>
</feature>
<dbReference type="InterPro" id="IPR028889">
    <property type="entry name" value="USP"/>
</dbReference>
<dbReference type="GO" id="GO:0031647">
    <property type="term" value="P:regulation of protein stability"/>
    <property type="evidence" value="ECO:0007669"/>
    <property type="project" value="TreeGrafter"/>
</dbReference>
<comment type="similarity">
    <text evidence="3">Belongs to the peptidase C19 family.</text>
</comment>
<dbReference type="Pfam" id="PF12436">
    <property type="entry name" value="USP7_ICP0_bdg"/>
    <property type="match status" value="1"/>
</dbReference>
<dbReference type="InterPro" id="IPR002083">
    <property type="entry name" value="MATH/TRAF_dom"/>
</dbReference>
<dbReference type="GO" id="GO:0140492">
    <property type="term" value="F:metal-dependent deubiquitinase activity"/>
    <property type="evidence" value="ECO:0007669"/>
    <property type="project" value="UniProtKB-ARBA"/>
</dbReference>
<dbReference type="InterPro" id="IPR029346">
    <property type="entry name" value="USP_C"/>
</dbReference>
<dbReference type="PROSITE" id="PS50235">
    <property type="entry name" value="USP_3"/>
    <property type="match status" value="1"/>
</dbReference>
<organism evidence="13 14">
    <name type="scientific">Mortierella isabellina</name>
    <name type="common">Filamentous fungus</name>
    <name type="synonym">Umbelopsis isabellina</name>
    <dbReference type="NCBI Taxonomy" id="91625"/>
    <lineage>
        <taxon>Eukaryota</taxon>
        <taxon>Fungi</taxon>
        <taxon>Fungi incertae sedis</taxon>
        <taxon>Mucoromycota</taxon>
        <taxon>Mucoromycotina</taxon>
        <taxon>Umbelopsidomycetes</taxon>
        <taxon>Umbelopsidales</taxon>
        <taxon>Umbelopsidaceae</taxon>
        <taxon>Umbelopsis</taxon>
    </lineage>
</organism>
<evidence type="ECO:0000256" key="3">
    <source>
        <dbReference type="ARBA" id="ARBA00009085"/>
    </source>
</evidence>
<proteinExistence type="inferred from homology"/>
<dbReference type="GO" id="GO:0004843">
    <property type="term" value="F:cysteine-type deubiquitinase activity"/>
    <property type="evidence" value="ECO:0007669"/>
    <property type="project" value="UniProtKB-EC"/>
</dbReference>
<dbReference type="Pfam" id="PF22486">
    <property type="entry name" value="MATH_2"/>
    <property type="match status" value="1"/>
</dbReference>
<dbReference type="EC" id="3.4.19.12" evidence="4"/>
<comment type="subcellular location">
    <subcellularLocation>
        <location evidence="2">Nucleus</location>
    </subcellularLocation>
</comment>
<evidence type="ECO:0000256" key="7">
    <source>
        <dbReference type="ARBA" id="ARBA00022801"/>
    </source>
</evidence>
<dbReference type="PROSITE" id="PS00973">
    <property type="entry name" value="USP_2"/>
    <property type="match status" value="1"/>
</dbReference>
<keyword evidence="9" id="KW-0539">Nucleus</keyword>
<keyword evidence="6" id="KW-0833">Ubl conjugation pathway</keyword>
<keyword evidence="14" id="KW-1185">Reference proteome</keyword>
<dbReference type="InterPro" id="IPR024729">
    <property type="entry name" value="USP7_ICP0-binding_dom"/>
</dbReference>
<dbReference type="Pfam" id="PF00443">
    <property type="entry name" value="UCH"/>
    <property type="match status" value="1"/>
</dbReference>
<dbReference type="EMBL" id="JAEPQZ010000011">
    <property type="protein sequence ID" value="KAG2175621.1"/>
    <property type="molecule type" value="Genomic_DNA"/>
</dbReference>
<evidence type="ECO:0000256" key="9">
    <source>
        <dbReference type="ARBA" id="ARBA00023242"/>
    </source>
</evidence>
<dbReference type="FunFam" id="3.10.20.90:FF:000050">
    <property type="entry name" value="Ubiquitin carboxyl-terminal hydrolase 13"/>
    <property type="match status" value="1"/>
</dbReference>
<dbReference type="InterPro" id="IPR018200">
    <property type="entry name" value="USP_CS"/>
</dbReference>
<dbReference type="Gene3D" id="3.90.70.10">
    <property type="entry name" value="Cysteine proteinases"/>
    <property type="match status" value="1"/>
</dbReference>
<keyword evidence="7" id="KW-0378">Hydrolase</keyword>
<evidence type="ECO:0000259" key="11">
    <source>
        <dbReference type="PROSITE" id="PS50144"/>
    </source>
</evidence>
<evidence type="ECO:0000256" key="8">
    <source>
        <dbReference type="ARBA" id="ARBA00022807"/>
    </source>
</evidence>
<evidence type="ECO:0000259" key="12">
    <source>
        <dbReference type="PROSITE" id="PS50235"/>
    </source>
</evidence>
<dbReference type="FunFam" id="2.60.210.10:FF:000011">
    <property type="entry name" value="Ubiquitin carboxyl-terminal hydrolase 7"/>
    <property type="match status" value="1"/>
</dbReference>
<dbReference type="SUPFAM" id="SSF49599">
    <property type="entry name" value="TRAF domain-like"/>
    <property type="match status" value="1"/>
</dbReference>
<sequence>QDDTYSDLANEPMNDSAPPPDNDKIIQSLLRVATEHSYFALLITLILSTDEAIANKALPDLELEVEATTVSHWEIEDWRGLDKRVHGPEFEVAGYKWCVSFEKTKVLLFPHGNNQTEYTSVYLEFSDQAAQPQGWHVCAQFALLVSNPNDPTQYVIHNAQHRFTAEEADWGFTRFHEVRRLGSVDDNRTLPLVQDNATTITAVVRIMKDPTGVLWHSFVNYDSKKMTGFVGLKNQGATCYMNSLFQSLYCTNYFRKVVYQIPTENDDPTKSVALALQRVFYNLQYQDAPVGTTELTKSFGWDSLEAFNQHDVQEFNRVLQDNLEMKMKNTPADGAINKLFLGKMKSYIKCINVDYESSRVEDYYDIQLNVKGCKNLEESFKEYIVEETLEGDNKYMAEGYGLQDAKKGVIFESFPPVLHLQLKRFEFDMMRDMTVKINDRHEFPLEIDLEPYLSESADKSQPHKYILQGVLVHSGDLSGGHYFAFVRPTKDSNWLKFDDDRVTPATLKEVLEENYGGEPQGANALNTRPNLRTIKRFTNAYMLVYMRESMMDEILSDVTTNDIPPHLKRRLDEERVAMEQKRKERLEMHLYMKTCIITDETFSKYQGFDLASFDEKTGDTPAYLSYRTRKDDTLESFKAALCENLDIPFQHLRLWILVNRQNRTVRPDTPILESDYQLTMEQIREKTQPSQPNLRLYLEVADHFENGQAIFQAPPSSRSPTILVFIKLFDAATQSVHGLGHLYVDKNGRVGDIIPTLNAMAGFEKDTQLMLFEEIKPTMIDPMDVRLTFVRAEIQDGDIICIQKHISEENAQQLRSQHQYPIVPEYLDYLLKRVTIQFKPRFGTGTGGQFDLTLSRSMLYDVVATKVGEKLNASPQNIRFTAPGVSGTPKTVIRHLPNSTLMEMIQPSMYNGVNVPTLFYEVLDIPLSELETKKQVKITVLTPTLLEEKMYDMVLPKDNKISDLLQELERKGVKFESDSGTRLPRIFEAVQNKFIRELDMNETLSALTDSAYCTLYAEEIPEEETTATDDDFFVYVFHYQKETSRTHGVPFKFLVKKDEPFSQTKLRLQRRTGMDDKDWARVKFTIASSYSATPIDDDDFKLSDHHFAKEEHLGLDHIDKTGKASRVAGTERSIFIRG</sequence>
<dbReference type="PROSITE" id="PS50144">
    <property type="entry name" value="MATH"/>
    <property type="match status" value="1"/>
</dbReference>
<dbReference type="CDD" id="cd02659">
    <property type="entry name" value="peptidase_C19C"/>
    <property type="match status" value="1"/>
</dbReference>
<dbReference type="GO" id="GO:0005634">
    <property type="term" value="C:nucleus"/>
    <property type="evidence" value="ECO:0007669"/>
    <property type="project" value="UniProtKB-SubCell"/>
</dbReference>
<dbReference type="PROSITE" id="PS00972">
    <property type="entry name" value="USP_1"/>
    <property type="match status" value="1"/>
</dbReference>
<dbReference type="PANTHER" id="PTHR24006:SF644">
    <property type="entry name" value="UBIQUITIN CARBOXYL-TERMINAL HYDROLASE 7"/>
    <property type="match status" value="1"/>
</dbReference>
<dbReference type="GO" id="GO:0016579">
    <property type="term" value="P:protein deubiquitination"/>
    <property type="evidence" value="ECO:0007669"/>
    <property type="project" value="InterPro"/>
</dbReference>
<dbReference type="Gene3D" id="2.60.210.10">
    <property type="entry name" value="Apoptosis, Tumor Necrosis Factor Receptor Associated Protein 2, Chain A"/>
    <property type="match status" value="1"/>
</dbReference>
<dbReference type="FunFam" id="3.90.70.10:FF:000005">
    <property type="entry name" value="Ubiquitin carboxyl-terminal hydrolase 7"/>
    <property type="match status" value="1"/>
</dbReference>
<protein>
    <recommendedName>
        <fullName evidence="4">ubiquitinyl hydrolase 1</fullName>
        <ecNumber evidence="4">3.4.19.12</ecNumber>
    </recommendedName>
</protein>
<dbReference type="PANTHER" id="PTHR24006">
    <property type="entry name" value="UBIQUITIN CARBOXYL-TERMINAL HYDROLASE"/>
    <property type="match status" value="1"/>
</dbReference>
<reference evidence="13" key="1">
    <citation type="submission" date="2020-12" db="EMBL/GenBank/DDBJ databases">
        <title>Metabolic potential, ecology and presence of endohyphal bacteria is reflected in genomic diversity of Mucoromycotina.</title>
        <authorList>
            <person name="Muszewska A."/>
            <person name="Okrasinska A."/>
            <person name="Steczkiewicz K."/>
            <person name="Drgas O."/>
            <person name="Orlowska M."/>
            <person name="Perlinska-Lenart U."/>
            <person name="Aleksandrzak-Piekarczyk T."/>
            <person name="Szatraj K."/>
            <person name="Zielenkiewicz U."/>
            <person name="Pilsyk S."/>
            <person name="Malc E."/>
            <person name="Mieczkowski P."/>
            <person name="Kruszewska J.S."/>
            <person name="Biernat P."/>
            <person name="Pawlowska J."/>
        </authorList>
    </citation>
    <scope>NUCLEOTIDE SEQUENCE</scope>
    <source>
        <strain evidence="13">WA0000067209</strain>
    </source>
</reference>
<dbReference type="AlphaFoldDB" id="A0A8H7PLW8"/>
<comment type="caution">
    <text evidence="13">The sequence shown here is derived from an EMBL/GenBank/DDBJ whole genome shotgun (WGS) entry which is preliminary data.</text>
</comment>
<evidence type="ECO:0000256" key="2">
    <source>
        <dbReference type="ARBA" id="ARBA00004123"/>
    </source>
</evidence>
<dbReference type="SMART" id="SM00061">
    <property type="entry name" value="MATH"/>
    <property type="match status" value="1"/>
</dbReference>
<dbReference type="InterPro" id="IPR008974">
    <property type="entry name" value="TRAF-like"/>
</dbReference>
<evidence type="ECO:0000256" key="1">
    <source>
        <dbReference type="ARBA" id="ARBA00000707"/>
    </source>
</evidence>
<dbReference type="GO" id="GO:0005829">
    <property type="term" value="C:cytosol"/>
    <property type="evidence" value="ECO:0007669"/>
    <property type="project" value="TreeGrafter"/>
</dbReference>
<feature type="domain" description="MATH" evidence="11">
    <location>
        <begin position="68"/>
        <end position="204"/>
    </location>
</feature>
<gene>
    <name evidence="13" type="ORF">INT43_001268</name>
</gene>
<dbReference type="InterPro" id="IPR038765">
    <property type="entry name" value="Papain-like_cys_pep_sf"/>
</dbReference>
<comment type="catalytic activity">
    <reaction evidence="1">
        <text>Thiol-dependent hydrolysis of ester, thioester, amide, peptide and isopeptide bonds formed by the C-terminal Gly of ubiquitin (a 76-residue protein attached to proteins as an intracellular targeting signal).</text>
        <dbReference type="EC" id="3.4.19.12"/>
    </reaction>
</comment>
<evidence type="ECO:0000313" key="13">
    <source>
        <dbReference type="EMBL" id="KAG2175621.1"/>
    </source>
</evidence>
<dbReference type="OrthoDB" id="289038at2759"/>
<accession>A0A8H7PLW8</accession>
<dbReference type="InterPro" id="IPR001394">
    <property type="entry name" value="Peptidase_C19_UCH"/>
</dbReference>
<name>A0A8H7PLW8_MORIS</name>